<feature type="transmembrane region" description="Helical" evidence="1">
    <location>
        <begin position="53"/>
        <end position="77"/>
    </location>
</feature>
<feature type="transmembrane region" description="Helical" evidence="1">
    <location>
        <begin position="12"/>
        <end position="32"/>
    </location>
</feature>
<feature type="transmembrane region" description="Helical" evidence="1">
    <location>
        <begin position="97"/>
        <end position="117"/>
    </location>
</feature>
<dbReference type="Gramene" id="SIN_1010099.t">
    <property type="protein sequence ID" value="SIN_1010099.t"/>
    <property type="gene ID" value="SIN_1010099"/>
</dbReference>
<name>A0A6I9TV01_SESIN</name>
<feature type="transmembrane region" description="Helical" evidence="1">
    <location>
        <begin position="137"/>
        <end position="156"/>
    </location>
</feature>
<sequence length="167" mass="17985">MASGAGKSAAFALLVLNVILYFIVIAVAAWAVNHGIERSHETASVLSLPARIFPIYYPFGNMATGFVVFFSLIAGVVGFSTSITGINNVIQWNVPNLHAAATSSLISWMLTMLAMGFACKEIDIGWTESNLRTLETILILVSGTQMFCTAAIYIGIDDAVARDRTYL</sequence>
<dbReference type="PANTHER" id="PTHR33294">
    <property type="entry name" value="AWPM-19-LIKE FAMILY PROTEIN"/>
    <property type="match status" value="1"/>
</dbReference>
<dbReference type="GeneID" id="105171413"/>
<keyword evidence="2" id="KW-1185">Reference proteome</keyword>
<evidence type="ECO:0000256" key="1">
    <source>
        <dbReference type="SAM" id="Phobius"/>
    </source>
</evidence>
<dbReference type="AlphaFoldDB" id="A0A6I9TV01"/>
<dbReference type="PANTHER" id="PTHR33294:SF3">
    <property type="entry name" value="AWPM-19-LIKE FAMILY PROTEIN"/>
    <property type="match status" value="1"/>
</dbReference>
<keyword evidence="1" id="KW-0812">Transmembrane</keyword>
<dbReference type="Proteomes" id="UP000504604">
    <property type="component" value="Linkage group LG10"/>
</dbReference>
<dbReference type="KEGG" id="sind:105171413"/>
<proteinExistence type="predicted"/>
<dbReference type="InParanoid" id="A0A6I9TV01"/>
<evidence type="ECO:0000313" key="3">
    <source>
        <dbReference type="RefSeq" id="XP_011090828.1"/>
    </source>
</evidence>
<keyword evidence="1" id="KW-1133">Transmembrane helix</keyword>
<dbReference type="InterPro" id="IPR008390">
    <property type="entry name" value="AWPM-19"/>
</dbReference>
<accession>A0A6I9TV01</accession>
<evidence type="ECO:0000313" key="2">
    <source>
        <dbReference type="Proteomes" id="UP000504604"/>
    </source>
</evidence>
<protein>
    <submittedName>
        <fullName evidence="3">Uncharacterized protein LOC105171413</fullName>
    </submittedName>
</protein>
<keyword evidence="1" id="KW-0472">Membrane</keyword>
<reference evidence="3" key="1">
    <citation type="submission" date="2025-08" db="UniProtKB">
        <authorList>
            <consortium name="RefSeq"/>
        </authorList>
    </citation>
    <scope>IDENTIFICATION</scope>
</reference>
<dbReference type="Pfam" id="PF05512">
    <property type="entry name" value="AWPM-19"/>
    <property type="match status" value="1"/>
</dbReference>
<dbReference type="FunCoup" id="A0A6I9TV01">
    <property type="interactions" value="282"/>
</dbReference>
<dbReference type="RefSeq" id="XP_011090828.1">
    <property type="nucleotide sequence ID" value="XM_011092526.2"/>
</dbReference>
<gene>
    <name evidence="3" type="primary">LOC105171413</name>
</gene>
<dbReference type="OrthoDB" id="779714at2759"/>
<organism evidence="2 3">
    <name type="scientific">Sesamum indicum</name>
    <name type="common">Oriental sesame</name>
    <name type="synonym">Sesamum orientale</name>
    <dbReference type="NCBI Taxonomy" id="4182"/>
    <lineage>
        <taxon>Eukaryota</taxon>
        <taxon>Viridiplantae</taxon>
        <taxon>Streptophyta</taxon>
        <taxon>Embryophyta</taxon>
        <taxon>Tracheophyta</taxon>
        <taxon>Spermatophyta</taxon>
        <taxon>Magnoliopsida</taxon>
        <taxon>eudicotyledons</taxon>
        <taxon>Gunneridae</taxon>
        <taxon>Pentapetalae</taxon>
        <taxon>asterids</taxon>
        <taxon>lamiids</taxon>
        <taxon>Lamiales</taxon>
        <taxon>Pedaliaceae</taxon>
        <taxon>Sesamum</taxon>
    </lineage>
</organism>